<gene>
    <name evidence="2" type="ORF">HMPREF9013_0249</name>
</gene>
<dbReference type="InterPro" id="IPR052942">
    <property type="entry name" value="LPS_cholinephosphotransferase"/>
</dbReference>
<evidence type="ECO:0000259" key="1">
    <source>
        <dbReference type="Pfam" id="PF04991"/>
    </source>
</evidence>
<evidence type="ECO:0000313" key="2">
    <source>
        <dbReference type="EMBL" id="EFC05644.1"/>
    </source>
</evidence>
<dbReference type="GO" id="GO:0009100">
    <property type="term" value="P:glycoprotein metabolic process"/>
    <property type="evidence" value="ECO:0007669"/>
    <property type="project" value="UniProtKB-ARBA"/>
</dbReference>
<feature type="domain" description="LicD/FKTN/FKRP nucleotidyltransferase" evidence="1">
    <location>
        <begin position="27"/>
        <end position="250"/>
    </location>
</feature>
<name>D2MP24_9FIRM</name>
<protein>
    <submittedName>
        <fullName evidence="2">LICD family protein</fullName>
    </submittedName>
</protein>
<dbReference type="OrthoDB" id="9786100at2"/>
<dbReference type="EMBL" id="ADFR01000008">
    <property type="protein sequence ID" value="EFC05644.1"/>
    <property type="molecule type" value="Genomic_DNA"/>
</dbReference>
<organism evidence="2 3">
    <name type="scientific">Bulleidia extructa W1219</name>
    <dbReference type="NCBI Taxonomy" id="679192"/>
    <lineage>
        <taxon>Bacteria</taxon>
        <taxon>Bacillati</taxon>
        <taxon>Bacillota</taxon>
        <taxon>Erysipelotrichia</taxon>
        <taxon>Erysipelotrichales</taxon>
        <taxon>Erysipelotrichaceae</taxon>
        <taxon>Bulleidia</taxon>
    </lineage>
</organism>
<dbReference type="PANTHER" id="PTHR43404:SF2">
    <property type="entry name" value="LIPOPOLYSACCHARIDE CHOLINEPHOSPHOTRANSFERASE LICD"/>
    <property type="match status" value="1"/>
</dbReference>
<sequence>MDVKNEYGIRDIQEKLIGILMYFKDFCQEHDLKFVLAGGTLLGAVRHQGMIPWDDDVDVFMLREDYEKLESLWEQFADKERFSCVRSNDKMNIHHAVIEIKDNNTTFINYHNENNDIHQGIMIDVIPLDDVAANPVKRFLQIPYAMMFACFNFQRLPAHKSRLMYYLTKIALSTVKSFKARYRIWKKCEKRMLALGKHSNGQVASFVEGLTIIRQRFPKEWFEHPESLLFEGVPMPVPKNYDQWLTVSYGDYKTPPKEEDRILRHHIKFYDMKHSYKMYKGVQYCVPKEEVK</sequence>
<dbReference type="InterPro" id="IPR007074">
    <property type="entry name" value="LicD/FKTN/FKRP_NTP_transf"/>
</dbReference>
<dbReference type="RefSeq" id="WP_006627145.1">
    <property type="nucleotide sequence ID" value="NZ_ADFR01000008.1"/>
</dbReference>
<dbReference type="eggNOG" id="COG3475">
    <property type="taxonomic scope" value="Bacteria"/>
</dbReference>
<keyword evidence="3" id="KW-1185">Reference proteome</keyword>
<dbReference type="PANTHER" id="PTHR43404">
    <property type="entry name" value="LIPOPOLYSACCHARIDE CHOLINEPHOSPHOTRANSFERASE LICD"/>
    <property type="match status" value="1"/>
</dbReference>
<dbReference type="Proteomes" id="UP000005017">
    <property type="component" value="Unassembled WGS sequence"/>
</dbReference>
<evidence type="ECO:0000313" key="3">
    <source>
        <dbReference type="Proteomes" id="UP000005017"/>
    </source>
</evidence>
<proteinExistence type="predicted"/>
<comment type="caution">
    <text evidence="2">The sequence shown here is derived from an EMBL/GenBank/DDBJ whole genome shotgun (WGS) entry which is preliminary data.</text>
</comment>
<dbReference type="AlphaFoldDB" id="D2MP24"/>
<dbReference type="Pfam" id="PF04991">
    <property type="entry name" value="LicD"/>
    <property type="match status" value="1"/>
</dbReference>
<accession>D2MP24</accession>
<reference evidence="3" key="1">
    <citation type="submission" date="2009-12" db="EMBL/GenBank/DDBJ databases">
        <title>Sequence of Clostridiales genomosp. BVAB3 str. UPII9-5.</title>
        <authorList>
            <person name="Madupu R."/>
            <person name="Durkin A.S."/>
            <person name="Torralba M."/>
            <person name="Methe B."/>
            <person name="Sutton G.G."/>
            <person name="Strausberg R.L."/>
            <person name="Nelson K.E."/>
        </authorList>
    </citation>
    <scope>NUCLEOTIDE SEQUENCE [LARGE SCALE GENOMIC DNA]</scope>
    <source>
        <strain evidence="3">W1219</strain>
    </source>
</reference>
<dbReference type="STRING" id="679192.HMPREF9013_0249"/>